<dbReference type="GO" id="GO:0016757">
    <property type="term" value="F:glycosyltransferase activity"/>
    <property type="evidence" value="ECO:0007669"/>
    <property type="project" value="InterPro"/>
</dbReference>
<dbReference type="PANTHER" id="PTHR43685:SF2">
    <property type="entry name" value="GLYCOSYLTRANSFERASE 2-LIKE DOMAIN-CONTAINING PROTEIN"/>
    <property type="match status" value="1"/>
</dbReference>
<gene>
    <name evidence="4" type="ORF">SAMN00768000_1363</name>
</gene>
<evidence type="ECO:0000259" key="2">
    <source>
        <dbReference type="Pfam" id="PF00535"/>
    </source>
</evidence>
<dbReference type="STRING" id="28034.BFX07_14530"/>
<dbReference type="Gene3D" id="3.40.50.2000">
    <property type="entry name" value="Glycogen Phosphorylase B"/>
    <property type="match status" value="2"/>
</dbReference>
<feature type="domain" description="Glycosyl transferase family 1" evidence="1">
    <location>
        <begin position="215"/>
        <end position="372"/>
    </location>
</feature>
<feature type="domain" description="Glycosyltransferase subfamily 4-like N-terminal" evidence="3">
    <location>
        <begin position="18"/>
        <end position="179"/>
    </location>
</feature>
<dbReference type="InterPro" id="IPR001173">
    <property type="entry name" value="Glyco_trans_2-like"/>
</dbReference>
<dbReference type="AlphaFoldDB" id="A0A1W1WCA3"/>
<dbReference type="RefSeq" id="WP_176213177.1">
    <property type="nucleotide sequence ID" value="NZ_FWWY01000001.1"/>
</dbReference>
<evidence type="ECO:0000313" key="4">
    <source>
        <dbReference type="EMBL" id="SMC03931.1"/>
    </source>
</evidence>
<dbReference type="SUPFAM" id="SSF53448">
    <property type="entry name" value="Nucleotide-diphospho-sugar transferases"/>
    <property type="match status" value="1"/>
</dbReference>
<dbReference type="CDD" id="cd00761">
    <property type="entry name" value="Glyco_tranf_GTA_type"/>
    <property type="match status" value="1"/>
</dbReference>
<accession>A0A1W1WCA3</accession>
<dbReference type="CDD" id="cd03801">
    <property type="entry name" value="GT4_PimA-like"/>
    <property type="match status" value="1"/>
</dbReference>
<dbReference type="Pfam" id="PF00535">
    <property type="entry name" value="Glycos_transf_2"/>
    <property type="match status" value="1"/>
</dbReference>
<proteinExistence type="predicted"/>
<dbReference type="InterPro" id="IPR028098">
    <property type="entry name" value="Glyco_trans_4-like_N"/>
</dbReference>
<feature type="domain" description="Glycosyltransferase 2-like" evidence="2">
    <location>
        <begin position="406"/>
        <end position="535"/>
    </location>
</feature>
<protein>
    <submittedName>
        <fullName evidence="4">Glycosyltransferase involved in cell wall bisynthesis/Glycosyltransferase involved in cell wall bisynthesis</fullName>
    </submittedName>
</protein>
<dbReference type="InterPro" id="IPR029044">
    <property type="entry name" value="Nucleotide-diphossugar_trans"/>
</dbReference>
<organism evidence="4 5">
    <name type="scientific">Sulfobacillus thermosulfidooxidans (strain DSM 9293 / VKM B-1269 / AT-1)</name>
    <dbReference type="NCBI Taxonomy" id="929705"/>
    <lineage>
        <taxon>Bacteria</taxon>
        <taxon>Bacillati</taxon>
        <taxon>Bacillota</taxon>
        <taxon>Clostridia</taxon>
        <taxon>Eubacteriales</taxon>
        <taxon>Clostridiales Family XVII. Incertae Sedis</taxon>
        <taxon>Sulfobacillus</taxon>
    </lineage>
</organism>
<dbReference type="Gene3D" id="3.90.550.10">
    <property type="entry name" value="Spore Coat Polysaccharide Biosynthesis Protein SpsA, Chain A"/>
    <property type="match status" value="1"/>
</dbReference>
<dbReference type="Proteomes" id="UP000192660">
    <property type="component" value="Unassembled WGS sequence"/>
</dbReference>
<dbReference type="InterPro" id="IPR001296">
    <property type="entry name" value="Glyco_trans_1"/>
</dbReference>
<name>A0A1W1WCA3_SULTA</name>
<reference evidence="5" key="1">
    <citation type="submission" date="2017-04" db="EMBL/GenBank/DDBJ databases">
        <authorList>
            <person name="Varghese N."/>
            <person name="Submissions S."/>
        </authorList>
    </citation>
    <scope>NUCLEOTIDE SEQUENCE [LARGE SCALE GENOMIC DNA]</scope>
    <source>
        <strain evidence="5">DSM 9293</strain>
    </source>
</reference>
<keyword evidence="4" id="KW-0808">Transferase</keyword>
<dbReference type="Pfam" id="PF00534">
    <property type="entry name" value="Glycos_transf_1"/>
    <property type="match status" value="1"/>
</dbReference>
<evidence type="ECO:0000259" key="3">
    <source>
        <dbReference type="Pfam" id="PF13439"/>
    </source>
</evidence>
<dbReference type="EMBL" id="FWWY01000001">
    <property type="protein sequence ID" value="SMC03931.1"/>
    <property type="molecule type" value="Genomic_DNA"/>
</dbReference>
<evidence type="ECO:0000313" key="5">
    <source>
        <dbReference type="Proteomes" id="UP000192660"/>
    </source>
</evidence>
<dbReference type="PANTHER" id="PTHR43685">
    <property type="entry name" value="GLYCOSYLTRANSFERASE"/>
    <property type="match status" value="1"/>
</dbReference>
<evidence type="ECO:0000259" key="1">
    <source>
        <dbReference type="Pfam" id="PF00534"/>
    </source>
</evidence>
<dbReference type="Pfam" id="PF13439">
    <property type="entry name" value="Glyco_transf_4"/>
    <property type="match status" value="1"/>
</dbReference>
<dbReference type="SUPFAM" id="SSF53756">
    <property type="entry name" value="UDP-Glycosyltransferase/glycogen phosphorylase"/>
    <property type="match status" value="1"/>
</dbReference>
<dbReference type="InterPro" id="IPR050834">
    <property type="entry name" value="Glycosyltransf_2"/>
</dbReference>
<keyword evidence="5" id="KW-1185">Reference proteome</keyword>
<sequence length="702" mass="80216">MKHIVITSRELAGYNLSGGIGVYVDHHAASLSSQGYHVTVLTAAKFLEDRDEIAPPPERPYQIIPLRAVEGFRTAEHNFSYAVYVTLKELQKTQPFDIVEFPDYNGEGYFCIKAKRLLGEFGQVILWVHGHMTLHLCDTLNEEPPSLYRQAIYNMEQYCLRYADVVSVPSQDLAAVYGQDVPRDYYTMRHPIPAFTHPLLDQKGPNSSQDTSAVRVLYVGRLEHRKGVDLLVEAIIRQLDRGQNVSLRLVGGDTWWKEGSYRSYLLSLIPPHHQQAFEFMGPVTRENLQREYLNADIVVFPSRFENWPNVCLEAMSFGKPIIASRFGGMREMLDGGAGWLIDPFDADAFDEALTELIAHPEKRKIFGEQARSALHRMAQAPTELPTWFINEPKLENSISQDEPLVSIIVPCYNASETIEETLESLLHQDYPHIEIILVDDGSTEPGFAALLDRLGQAHNQVRVFHKTNSGLPGARNYGAKRAQGEYLAFCDADDLLAPMTIRHSVQALMRHQDLSLVYPIIHYFEGAQGFWGPQDLYAPTLLAENQAHAGIVIRRDRFFAHGGYDESFRYGWEDWELLLRLAKSGDHGEVLPYPHYQYRVRPNSMVRTTSAQNRHRIQKQMWTKHQELLGLPAYYVLDKEVLQGNSAQGGSTESHREWLRRIILDSKGMRLVITVSRIVPGFIRRPVRRWLKQVVLRRFNLS</sequence>